<feature type="compositionally biased region" description="Acidic residues" evidence="8">
    <location>
        <begin position="151"/>
        <end position="165"/>
    </location>
</feature>
<dbReference type="Gene3D" id="3.40.50.300">
    <property type="entry name" value="P-loop containing nucleotide triphosphate hydrolases"/>
    <property type="match status" value="2"/>
</dbReference>
<dbReference type="EMBL" id="CP099419">
    <property type="protein sequence ID" value="USW49374.1"/>
    <property type="molecule type" value="Genomic_DNA"/>
</dbReference>
<keyword evidence="6" id="KW-0067">ATP-binding</keyword>
<dbReference type="GO" id="GO:0016787">
    <property type="term" value="F:hydrolase activity"/>
    <property type="evidence" value="ECO:0007669"/>
    <property type="project" value="UniProtKB-KW"/>
</dbReference>
<evidence type="ECO:0000256" key="3">
    <source>
        <dbReference type="ARBA" id="ARBA00022741"/>
    </source>
</evidence>
<dbReference type="AlphaFoldDB" id="A0A9Q9AK34"/>
<dbReference type="Proteomes" id="UP001056384">
    <property type="component" value="Chromosome 2"/>
</dbReference>
<dbReference type="Pfam" id="PF00271">
    <property type="entry name" value="Helicase_C"/>
    <property type="match status" value="1"/>
</dbReference>
<dbReference type="InterPro" id="IPR001650">
    <property type="entry name" value="Helicase_C-like"/>
</dbReference>
<evidence type="ECO:0000259" key="9">
    <source>
        <dbReference type="PROSITE" id="PS51192"/>
    </source>
</evidence>
<sequence>MPVFKPRERKHRKLARQKEERRKNGFEQENGDEQANATQIVPATQSEKDERRRKLKAELTAHQPESKSSSKKRRRLDKYVETKLKKEENQELLKKLAAQKVDTSLLRSSKQLSRVSDTRKEQLQRALKERAAGIKGDYDEILFERRPEVPTPDDEPAEDVDEMSDVVESGKVPAENVPVSQNEVKVGAGLKRPLELDDSGRPVIKRRKRQKKATPAKTRLAFEAAEALLEESDAESEKDADEWHGFDSDNESASQDSDTSEEQDDSGISGDDESSTDDSDETDDVDEDEDGESSGDKPARVSAFKAWADSQRNEAVGFVPSLALEDQEAAKASFKPRAASPDPVAIDLAAAAQPTENAYRPAGAVVVEREAAGQEARLKLPVVQDEQKIMEAIHNNSVTIVCGATGSGKTTQLPQMLLENGYATKGMIGITQPRRVAATSVADRVKHELGKTHGQQVAHQVRFDSNVSRDTKIKFMTDGILLREISQDFALTKYSAIVIDEAHERSVNTDILIGMLSRIVPLRRDLSREDPENYVPLKLIIMSATLRVTDFLMNDRLFRKVKPPIVEAEGRQYQVTEHFARKTQRDYVAEMVRKVARGHKKLPPGDILVFLTGQDDIQTVQKRLKEQLTLESASFQLSNNKFARDKVVNDYMEDDRKGTAEESDSEAEITGLDGDEDDDDAEFAVETDATAASVPRGPLKAQILPLYAALPKAQQDQVFVATPEGSRKIILATNVAETSLTIDGIKYVFDCGRSKEKQYDIETGVQQFVIDWISKASASQRMGRAGRTGPGHCYRLYSSAIYERYFEKHTLPEILRTPIEGTVLQLKNMKVDNVVNFPFPTPPQAEQLAQAERLLKNLGAIDPRTGQVTATGKELINYPVNPRFGKMLLLGRHYNVLPYIIALVAGLAVGDLFIPEPQSAKKDEDEEDSDYEHRSARKLMDAAAQTAAEKRQQAYGRARQALTYKGDTSDAMKVLTAVVAHAHAGVENESAAFCEQHFLREKGMGEVQALRRQLHNLMEAHIKDTEDRSFRSALNPPSDKDVGRIKQIAAAGYIDQVAVRYDLLPGAVSVGRKPQRAIEVAYRTLQASTTDVDRQASMQEQERQKCVFVHSSSPLARLSVTEMPAYVVYSSLSRAAARTVGATQRTRLHPLTPVTQTQLASLAEGTPLLDIGKSIGKIEEVAGGRRQCWVSVALRDPSMAGSTGWPLKAWKVLQARKGKEWENEKVLDRGK</sequence>
<name>A0A9Q9AK34_9PEZI</name>
<feature type="compositionally biased region" description="Acidic residues" evidence="8">
    <location>
        <begin position="258"/>
        <end position="293"/>
    </location>
</feature>
<evidence type="ECO:0000256" key="2">
    <source>
        <dbReference type="ARBA" id="ARBA00012552"/>
    </source>
</evidence>
<feature type="compositionally biased region" description="Basic and acidic residues" evidence="8">
    <location>
        <begin position="77"/>
        <end position="90"/>
    </location>
</feature>
<protein>
    <recommendedName>
        <fullName evidence="2">RNA helicase</fullName>
        <ecNumber evidence="2">3.6.4.13</ecNumber>
    </recommendedName>
</protein>
<feature type="region of interest" description="Disordered" evidence="8">
    <location>
        <begin position="654"/>
        <end position="678"/>
    </location>
</feature>
<feature type="domain" description="Helicase C-terminal" evidence="10">
    <location>
        <begin position="594"/>
        <end position="830"/>
    </location>
</feature>
<feature type="region of interest" description="Disordered" evidence="8">
    <location>
        <begin position="1"/>
        <end position="90"/>
    </location>
</feature>
<dbReference type="GO" id="GO:0005524">
    <property type="term" value="F:ATP binding"/>
    <property type="evidence" value="ECO:0007669"/>
    <property type="project" value="UniProtKB-KW"/>
</dbReference>
<dbReference type="SMART" id="SM00490">
    <property type="entry name" value="HELICc"/>
    <property type="match status" value="1"/>
</dbReference>
<dbReference type="Gene3D" id="1.20.120.1080">
    <property type="match status" value="1"/>
</dbReference>
<evidence type="ECO:0000256" key="7">
    <source>
        <dbReference type="ARBA" id="ARBA00047984"/>
    </source>
</evidence>
<proteinExistence type="inferred from homology"/>
<dbReference type="GO" id="GO:0000462">
    <property type="term" value="P:maturation of SSU-rRNA from tricistronic rRNA transcript (SSU-rRNA, 5.8S rRNA, LSU-rRNA)"/>
    <property type="evidence" value="ECO:0007669"/>
    <property type="project" value="TreeGrafter"/>
</dbReference>
<dbReference type="Pfam" id="PF21010">
    <property type="entry name" value="HA2_C"/>
    <property type="match status" value="1"/>
</dbReference>
<keyword evidence="5 11" id="KW-0347">Helicase</keyword>
<dbReference type="Pfam" id="PF00270">
    <property type="entry name" value="DEAD"/>
    <property type="match status" value="1"/>
</dbReference>
<evidence type="ECO:0000256" key="4">
    <source>
        <dbReference type="ARBA" id="ARBA00022801"/>
    </source>
</evidence>
<dbReference type="InterPro" id="IPR011545">
    <property type="entry name" value="DEAD/DEAH_box_helicase_dom"/>
</dbReference>
<dbReference type="InterPro" id="IPR002464">
    <property type="entry name" value="DNA/RNA_helicase_DEAH_CS"/>
</dbReference>
<feature type="compositionally biased region" description="Basic residues" evidence="8">
    <location>
        <begin position="203"/>
        <end position="214"/>
    </location>
</feature>
<accession>A0A9Q9AK34</accession>
<dbReference type="Pfam" id="PF04408">
    <property type="entry name" value="WHD_HA2"/>
    <property type="match status" value="1"/>
</dbReference>
<comment type="catalytic activity">
    <reaction evidence="7">
        <text>ATP + H2O = ADP + phosphate + H(+)</text>
        <dbReference type="Rhea" id="RHEA:13065"/>
        <dbReference type="ChEBI" id="CHEBI:15377"/>
        <dbReference type="ChEBI" id="CHEBI:15378"/>
        <dbReference type="ChEBI" id="CHEBI:30616"/>
        <dbReference type="ChEBI" id="CHEBI:43474"/>
        <dbReference type="ChEBI" id="CHEBI:456216"/>
        <dbReference type="EC" id="3.6.4.13"/>
    </reaction>
</comment>
<dbReference type="GO" id="GO:0003723">
    <property type="term" value="F:RNA binding"/>
    <property type="evidence" value="ECO:0007669"/>
    <property type="project" value="TreeGrafter"/>
</dbReference>
<dbReference type="InterPro" id="IPR014001">
    <property type="entry name" value="Helicase_ATP-bd"/>
</dbReference>
<keyword evidence="12" id="KW-1185">Reference proteome</keyword>
<dbReference type="PANTHER" id="PTHR18934">
    <property type="entry name" value="ATP-DEPENDENT RNA HELICASE"/>
    <property type="match status" value="1"/>
</dbReference>
<keyword evidence="4 11" id="KW-0378">Hydrolase</keyword>
<dbReference type="CDD" id="cd18791">
    <property type="entry name" value="SF2_C_RHA"/>
    <property type="match status" value="1"/>
</dbReference>
<dbReference type="PROSITE" id="PS00690">
    <property type="entry name" value="DEAH_ATP_HELICASE"/>
    <property type="match status" value="1"/>
</dbReference>
<feature type="compositionally biased region" description="Basic and acidic residues" evidence="8">
    <location>
        <begin position="46"/>
        <end position="59"/>
    </location>
</feature>
<dbReference type="SUPFAM" id="SSF52540">
    <property type="entry name" value="P-loop containing nucleoside triphosphate hydrolases"/>
    <property type="match status" value="1"/>
</dbReference>
<evidence type="ECO:0000256" key="8">
    <source>
        <dbReference type="SAM" id="MobiDB-lite"/>
    </source>
</evidence>
<dbReference type="InterPro" id="IPR027417">
    <property type="entry name" value="P-loop_NTPase"/>
</dbReference>
<evidence type="ECO:0000313" key="12">
    <source>
        <dbReference type="Proteomes" id="UP001056384"/>
    </source>
</evidence>
<feature type="compositionally biased region" description="Basic and acidic residues" evidence="8">
    <location>
        <begin position="16"/>
        <end position="26"/>
    </location>
</feature>
<keyword evidence="3" id="KW-0547">Nucleotide-binding</keyword>
<dbReference type="FunFam" id="3.40.50.300:FF:000637">
    <property type="entry name" value="ATP-dependent RNA helicase DHX37/DHR1"/>
    <property type="match status" value="1"/>
</dbReference>
<dbReference type="EC" id="3.6.4.13" evidence="2"/>
<feature type="region of interest" description="Disordered" evidence="8">
    <location>
        <begin position="146"/>
        <end position="165"/>
    </location>
</feature>
<feature type="compositionally biased region" description="Polar residues" evidence="8">
    <location>
        <begin position="33"/>
        <end position="45"/>
    </location>
</feature>
<dbReference type="PROSITE" id="PS51194">
    <property type="entry name" value="HELICASE_CTER"/>
    <property type="match status" value="1"/>
</dbReference>
<dbReference type="CDD" id="cd17982">
    <property type="entry name" value="DEXHc_DHX37"/>
    <property type="match status" value="1"/>
</dbReference>
<evidence type="ECO:0000256" key="6">
    <source>
        <dbReference type="ARBA" id="ARBA00022840"/>
    </source>
</evidence>
<dbReference type="SMART" id="SM00487">
    <property type="entry name" value="DEXDc"/>
    <property type="match status" value="1"/>
</dbReference>
<evidence type="ECO:0000256" key="1">
    <source>
        <dbReference type="ARBA" id="ARBA00008792"/>
    </source>
</evidence>
<dbReference type="GO" id="GO:0003724">
    <property type="term" value="F:RNA helicase activity"/>
    <property type="evidence" value="ECO:0007669"/>
    <property type="project" value="UniProtKB-EC"/>
</dbReference>
<feature type="domain" description="Helicase ATP-binding" evidence="9">
    <location>
        <begin position="390"/>
        <end position="564"/>
    </location>
</feature>
<dbReference type="PROSITE" id="PS51192">
    <property type="entry name" value="HELICASE_ATP_BIND_1"/>
    <property type="match status" value="1"/>
</dbReference>
<evidence type="ECO:0000313" key="11">
    <source>
        <dbReference type="EMBL" id="USW49374.1"/>
    </source>
</evidence>
<dbReference type="OrthoDB" id="10253254at2759"/>
<comment type="similarity">
    <text evidence="1">Belongs to the DEAD box helicase family. DEAH subfamily.</text>
</comment>
<feature type="region of interest" description="Disordered" evidence="8">
    <location>
        <begin position="170"/>
        <end position="300"/>
    </location>
</feature>
<dbReference type="GO" id="GO:1990904">
    <property type="term" value="C:ribonucleoprotein complex"/>
    <property type="evidence" value="ECO:0007669"/>
    <property type="project" value="UniProtKB-ARBA"/>
</dbReference>
<gene>
    <name evidence="11" type="ORF">Slin15195_G026930</name>
</gene>
<dbReference type="InterPro" id="IPR048333">
    <property type="entry name" value="HA2_WH"/>
</dbReference>
<evidence type="ECO:0000259" key="10">
    <source>
        <dbReference type="PROSITE" id="PS51194"/>
    </source>
</evidence>
<feature type="compositionally biased region" description="Basic and acidic residues" evidence="8">
    <location>
        <begin position="235"/>
        <end position="247"/>
    </location>
</feature>
<dbReference type="PANTHER" id="PTHR18934:SF99">
    <property type="entry name" value="ATP-DEPENDENT RNA HELICASE DHX37-RELATED"/>
    <property type="match status" value="1"/>
</dbReference>
<feature type="compositionally biased region" description="Acidic residues" evidence="8">
    <location>
        <begin position="661"/>
        <end position="678"/>
    </location>
</feature>
<evidence type="ECO:0000256" key="5">
    <source>
        <dbReference type="ARBA" id="ARBA00022806"/>
    </source>
</evidence>
<dbReference type="GO" id="GO:0005730">
    <property type="term" value="C:nucleolus"/>
    <property type="evidence" value="ECO:0007669"/>
    <property type="project" value="TreeGrafter"/>
</dbReference>
<dbReference type="SMART" id="SM00847">
    <property type="entry name" value="HA2"/>
    <property type="match status" value="1"/>
</dbReference>
<organism evidence="11 12">
    <name type="scientific">Septoria linicola</name>
    <dbReference type="NCBI Taxonomy" id="215465"/>
    <lineage>
        <taxon>Eukaryota</taxon>
        <taxon>Fungi</taxon>
        <taxon>Dikarya</taxon>
        <taxon>Ascomycota</taxon>
        <taxon>Pezizomycotina</taxon>
        <taxon>Dothideomycetes</taxon>
        <taxon>Dothideomycetidae</taxon>
        <taxon>Mycosphaerellales</taxon>
        <taxon>Mycosphaerellaceae</taxon>
        <taxon>Septoria</taxon>
    </lineage>
</organism>
<reference evidence="11" key="1">
    <citation type="submission" date="2022-06" db="EMBL/GenBank/DDBJ databases">
        <title>Complete genome sequences of two strains of the flax pathogen Septoria linicola.</title>
        <authorList>
            <person name="Lapalu N."/>
            <person name="Simon A."/>
            <person name="Demenou B."/>
            <person name="Paumier D."/>
            <person name="Guillot M.-P."/>
            <person name="Gout L."/>
            <person name="Valade R."/>
        </authorList>
    </citation>
    <scope>NUCLEOTIDE SEQUENCE</scope>
    <source>
        <strain evidence="11">SE15195</strain>
    </source>
</reference>
<dbReference type="InterPro" id="IPR007502">
    <property type="entry name" value="Helicase-assoc_dom"/>
</dbReference>